<dbReference type="InterPro" id="IPR032675">
    <property type="entry name" value="LRR_dom_sf"/>
</dbReference>
<dbReference type="Pfam" id="PF17776">
    <property type="entry name" value="NLRC4_HD2"/>
    <property type="match status" value="1"/>
</dbReference>
<dbReference type="SUPFAM" id="SSF47986">
    <property type="entry name" value="DEATH domain"/>
    <property type="match status" value="1"/>
</dbReference>
<dbReference type="GO" id="GO:0016787">
    <property type="term" value="F:hydrolase activity"/>
    <property type="evidence" value="ECO:0007669"/>
    <property type="project" value="UniProtKB-KW"/>
</dbReference>
<keyword evidence="30" id="KW-1185">Reference proteome</keyword>
<dbReference type="GO" id="GO:0005576">
    <property type="term" value="C:extracellular region"/>
    <property type="evidence" value="ECO:0007669"/>
    <property type="project" value="UniProtKB-SubCell"/>
</dbReference>
<keyword evidence="20" id="KW-0472">Membrane</keyword>
<dbReference type="InterPro" id="IPR029495">
    <property type="entry name" value="NACHT-assoc"/>
</dbReference>
<evidence type="ECO:0000256" key="24">
    <source>
        <dbReference type="ARBA" id="ARBA00023233"/>
    </source>
</evidence>
<dbReference type="GO" id="GO:0005634">
    <property type="term" value="C:nucleus"/>
    <property type="evidence" value="ECO:0007669"/>
    <property type="project" value="UniProtKB-SubCell"/>
</dbReference>
<dbReference type="SUPFAM" id="SSF52540">
    <property type="entry name" value="P-loop containing nucleoside triphosphate hydrolases"/>
    <property type="match status" value="1"/>
</dbReference>
<keyword evidence="24" id="KW-1271">Inflammasome</keyword>
<dbReference type="InterPro" id="IPR027417">
    <property type="entry name" value="P-loop_NTPase"/>
</dbReference>
<keyword evidence="22" id="KW-0804">Transcription</keyword>
<evidence type="ECO:0000256" key="1">
    <source>
        <dbReference type="ARBA" id="ARBA00004110"/>
    </source>
</evidence>
<evidence type="ECO:0000256" key="13">
    <source>
        <dbReference type="ARBA" id="ARBA00022801"/>
    </source>
</evidence>
<keyword evidence="9" id="KW-0597">Phosphoprotein</keyword>
<keyword evidence="15" id="KW-0067">ATP-binding</keyword>
<evidence type="ECO:0000256" key="7">
    <source>
        <dbReference type="ARBA" id="ARBA00022490"/>
    </source>
</evidence>
<keyword evidence="13" id="KW-0378">Hydrolase</keyword>
<keyword evidence="11" id="KW-0677">Repeat</keyword>
<reference evidence="29" key="2">
    <citation type="submission" date="2025-09" db="UniProtKB">
        <authorList>
            <consortium name="Ensembl"/>
        </authorList>
    </citation>
    <scope>IDENTIFICATION</scope>
</reference>
<dbReference type="AlphaFoldDB" id="A0A8D0L200"/>
<dbReference type="InterPro" id="IPR041267">
    <property type="entry name" value="NLRP_HD2"/>
</dbReference>
<evidence type="ECO:0000256" key="6">
    <source>
        <dbReference type="ARBA" id="ARBA00004613"/>
    </source>
</evidence>
<accession>A0A8D0L200</accession>
<evidence type="ECO:0000256" key="14">
    <source>
        <dbReference type="ARBA" id="ARBA00022824"/>
    </source>
</evidence>
<dbReference type="PROSITE" id="PS50837">
    <property type="entry name" value="NACHT"/>
    <property type="match status" value="1"/>
</dbReference>
<evidence type="ECO:0000259" key="27">
    <source>
        <dbReference type="PROSITE" id="PS50824"/>
    </source>
</evidence>
<evidence type="ECO:0000256" key="4">
    <source>
        <dbReference type="ARBA" id="ARBA00004308"/>
    </source>
</evidence>
<evidence type="ECO:0000256" key="11">
    <source>
        <dbReference type="ARBA" id="ARBA00022737"/>
    </source>
</evidence>
<evidence type="ECO:0000256" key="18">
    <source>
        <dbReference type="ARBA" id="ARBA00023015"/>
    </source>
</evidence>
<name>A0A8D0L200_SPHPU</name>
<dbReference type="OMA" id="AMWYILQ"/>
<dbReference type="SUPFAM" id="SSF52047">
    <property type="entry name" value="RNI-like"/>
    <property type="match status" value="1"/>
</dbReference>
<evidence type="ECO:0000256" key="22">
    <source>
        <dbReference type="ARBA" id="ARBA00023163"/>
    </source>
</evidence>
<evidence type="ECO:0000256" key="8">
    <source>
        <dbReference type="ARBA" id="ARBA00022525"/>
    </source>
</evidence>
<keyword evidence="16" id="KW-0832">Ubl conjugation</keyword>
<organism evidence="29 30">
    <name type="scientific">Sphenodon punctatus</name>
    <name type="common">Tuatara</name>
    <name type="synonym">Hatteria punctata</name>
    <dbReference type="NCBI Taxonomy" id="8508"/>
    <lineage>
        <taxon>Eukaryota</taxon>
        <taxon>Metazoa</taxon>
        <taxon>Chordata</taxon>
        <taxon>Craniata</taxon>
        <taxon>Vertebrata</taxon>
        <taxon>Euteleostomi</taxon>
        <taxon>Lepidosauria</taxon>
        <taxon>Sphenodontia</taxon>
        <taxon>Sphenodontidae</taxon>
        <taxon>Sphenodon</taxon>
    </lineage>
</organism>
<dbReference type="Gene3D" id="1.10.533.10">
    <property type="entry name" value="Death Domain, Fas"/>
    <property type="match status" value="1"/>
</dbReference>
<dbReference type="GO" id="GO:0061702">
    <property type="term" value="C:canonical inflammasome complex"/>
    <property type="evidence" value="ECO:0007669"/>
    <property type="project" value="UniProtKB-SubCell"/>
</dbReference>
<dbReference type="PANTHER" id="PTHR45690">
    <property type="entry name" value="NACHT, LRR AND PYD DOMAINS-CONTAINING PROTEIN 12"/>
    <property type="match status" value="1"/>
</dbReference>
<dbReference type="InterPro" id="IPR007111">
    <property type="entry name" value="NACHT_NTPase"/>
</dbReference>
<feature type="domain" description="Pyrin" evidence="27">
    <location>
        <begin position="1"/>
        <end position="93"/>
    </location>
</feature>
<dbReference type="Pfam" id="PF17779">
    <property type="entry name" value="WHD_NOD2"/>
    <property type="match status" value="1"/>
</dbReference>
<evidence type="ECO:0000256" key="23">
    <source>
        <dbReference type="ARBA" id="ARBA00023198"/>
    </source>
</evidence>
<dbReference type="SMART" id="SM01288">
    <property type="entry name" value="FISNA"/>
    <property type="match status" value="1"/>
</dbReference>
<evidence type="ECO:0000256" key="2">
    <source>
        <dbReference type="ARBA" id="ARBA00004123"/>
    </source>
</evidence>
<evidence type="ECO:0000313" key="30">
    <source>
        <dbReference type="Proteomes" id="UP000694392"/>
    </source>
</evidence>
<dbReference type="Pfam" id="PF05729">
    <property type="entry name" value="NACHT"/>
    <property type="match status" value="1"/>
</dbReference>
<evidence type="ECO:0000256" key="3">
    <source>
        <dbReference type="ARBA" id="ARBA00004240"/>
    </source>
</evidence>
<dbReference type="SMART" id="SM01289">
    <property type="entry name" value="PYRIN"/>
    <property type="match status" value="1"/>
</dbReference>
<evidence type="ECO:0000256" key="5">
    <source>
        <dbReference type="ARBA" id="ARBA00004555"/>
    </source>
</evidence>
<dbReference type="Proteomes" id="UP000694392">
    <property type="component" value="Unplaced"/>
</dbReference>
<dbReference type="Gene3D" id="3.40.50.300">
    <property type="entry name" value="P-loop containing nucleotide triphosphate hydrolases"/>
    <property type="match status" value="1"/>
</dbReference>
<reference evidence="29" key="1">
    <citation type="submission" date="2025-08" db="UniProtKB">
        <authorList>
            <consortium name="Ensembl"/>
        </authorList>
    </citation>
    <scope>IDENTIFICATION</scope>
</reference>
<evidence type="ECO:0000256" key="9">
    <source>
        <dbReference type="ARBA" id="ARBA00022553"/>
    </source>
</evidence>
<dbReference type="GO" id="GO:0005524">
    <property type="term" value="F:ATP binding"/>
    <property type="evidence" value="ECO:0007669"/>
    <property type="project" value="UniProtKB-KW"/>
</dbReference>
<keyword evidence="12" id="KW-0547">Nucleotide-binding</keyword>
<feature type="domain" description="NACHT" evidence="28">
    <location>
        <begin position="187"/>
        <end position="391"/>
    </location>
</feature>
<dbReference type="GO" id="GO:0045087">
    <property type="term" value="P:innate immune response"/>
    <property type="evidence" value="ECO:0007669"/>
    <property type="project" value="UniProtKB-KW"/>
</dbReference>
<keyword evidence="7" id="KW-0963">Cytoplasm</keyword>
<evidence type="ECO:0000256" key="21">
    <source>
        <dbReference type="ARBA" id="ARBA00023139"/>
    </source>
</evidence>
<evidence type="ECO:0000256" key="17">
    <source>
        <dbReference type="ARBA" id="ARBA00022859"/>
    </source>
</evidence>
<keyword evidence="19" id="KW-0333">Golgi apparatus</keyword>
<evidence type="ECO:0000259" key="28">
    <source>
        <dbReference type="PROSITE" id="PS50837"/>
    </source>
</evidence>
<evidence type="ECO:0000256" key="10">
    <source>
        <dbReference type="ARBA" id="ARBA00022588"/>
    </source>
</evidence>
<keyword evidence="25" id="KW-0539">Nucleus</keyword>
<dbReference type="InterPro" id="IPR011029">
    <property type="entry name" value="DEATH-like_dom_sf"/>
</dbReference>
<dbReference type="InterPro" id="IPR004020">
    <property type="entry name" value="DAPIN"/>
</dbReference>
<dbReference type="Gene3D" id="3.80.10.10">
    <property type="entry name" value="Ribonuclease Inhibitor"/>
    <property type="match status" value="1"/>
</dbReference>
<evidence type="ECO:0000256" key="15">
    <source>
        <dbReference type="ARBA" id="ARBA00022840"/>
    </source>
</evidence>
<keyword evidence="26" id="KW-0449">Lipoprotein</keyword>
<sequence>MEPRGTAMQELLLEALDDLDQEEFDRFKFNLRHAKATGGENIPRGRLEKVDRLQLVELLVEFYEDKAAMLMVTIFEEISLKNNASKLRKALGEKIQGYKKKYAESVMEDYQLVEDRNALFGESVPLDTRYIHLLIIRKHRLQKQKEHELAATGRRHLEVMEQRNSIEYLATDIGSFFEPSNSGLAPRTVVLQGPAGIGKTMTTQKIMLGWASGELYQDMFDYVFCIRCRDLSLTEKASSLADLIVEKCQDMYAPVRDILAQPEKLLFIIDGFDELSFSLEPQEHNLCVDPYAKVPMESILNSLLRKKLLPKSYLLITTRPGALEKLQKCLKAPQFTEILGFSEKGRQEYFSKFFPNERDCNRALRFVKNTGAISTICFIPMVCWIVCSVIRVELETEDEIGNTLDTTTKVFVQFAYNLLKHHSKNWQQQSLPNELWKLCSLARAGILEQKLLFEEDDLREHNLDASDLRAMFLDKSTFQKGIGCHSLYSFVHLCFQEFFAALFYILQGEPKGAFDNPEEDLKRLLAECEKPGKGHLLLTLRFLFGLSSTKVQEFLEQAFQCETSGLVKSFLLQKAEEMAAEEPPRTGYRLLEFFHCLFESQEAEFARRVMHHFQNIDLSFKVISLLDCRVLAFCLQHSSNQEHSLNLTYCRLTSHHVQALAPGIQNCAALEFGSNKLGNVGVTILCAILKKPECKVSTLSLNENYLTDACAQELCSTLSSSHTLYQLNLDDNSFTDKSLPFILHLMWTCNSLTILSLERRGFSTGGDQQLKVQEEKIKETGRQFLRWG</sequence>
<dbReference type="InterPro" id="IPR041075">
    <property type="entry name" value="NOD1/2_WH"/>
</dbReference>
<evidence type="ECO:0000256" key="20">
    <source>
        <dbReference type="ARBA" id="ARBA00023136"/>
    </source>
</evidence>
<evidence type="ECO:0000256" key="19">
    <source>
        <dbReference type="ARBA" id="ARBA00023034"/>
    </source>
</evidence>
<evidence type="ECO:0000256" key="16">
    <source>
        <dbReference type="ARBA" id="ARBA00022843"/>
    </source>
</evidence>
<dbReference type="Pfam" id="PF02758">
    <property type="entry name" value="PYRIN"/>
    <property type="match status" value="1"/>
</dbReference>
<proteinExistence type="predicted"/>
<dbReference type="PANTHER" id="PTHR45690:SF19">
    <property type="entry name" value="NACHT, LRR AND PYD DOMAINS-CONTAINING PROTEIN 3"/>
    <property type="match status" value="1"/>
</dbReference>
<keyword evidence="14" id="KW-0256">Endoplasmic reticulum</keyword>
<comment type="subcellular location">
    <subcellularLocation>
        <location evidence="4">Endomembrane system</location>
    </subcellularLocation>
    <subcellularLocation>
        <location evidence="3">Endoplasmic reticulum</location>
    </subcellularLocation>
    <subcellularLocation>
        <location evidence="5">Golgi apparatus</location>
    </subcellularLocation>
    <subcellularLocation>
        <location evidence="1">Inflammasome</location>
    </subcellularLocation>
    <subcellularLocation>
        <location evidence="2">Nucleus</location>
    </subcellularLocation>
    <subcellularLocation>
        <location evidence="6">Secreted</location>
    </subcellularLocation>
</comment>
<dbReference type="GeneTree" id="ENSGT00940000159520"/>
<dbReference type="InterPro" id="IPR050637">
    <property type="entry name" value="NLRP_innate_immun_reg"/>
</dbReference>
<evidence type="ECO:0000256" key="25">
    <source>
        <dbReference type="ARBA" id="ARBA00023242"/>
    </source>
</evidence>
<evidence type="ECO:0000313" key="29">
    <source>
        <dbReference type="Ensembl" id="ENSSPUP00000002798.1"/>
    </source>
</evidence>
<dbReference type="GO" id="GO:0005783">
    <property type="term" value="C:endoplasmic reticulum"/>
    <property type="evidence" value="ECO:0007669"/>
    <property type="project" value="UniProtKB-SubCell"/>
</dbReference>
<keyword evidence="8" id="KW-0964">Secreted</keyword>
<dbReference type="Pfam" id="PF14484">
    <property type="entry name" value="FISNA"/>
    <property type="match status" value="1"/>
</dbReference>
<keyword evidence="10" id="KW-0399">Innate immunity</keyword>
<keyword evidence="21" id="KW-0564">Palmitate</keyword>
<protein>
    <submittedName>
        <fullName evidence="29">Uncharacterized protein</fullName>
    </submittedName>
</protein>
<dbReference type="PROSITE" id="PS50824">
    <property type="entry name" value="DAPIN"/>
    <property type="match status" value="1"/>
</dbReference>
<keyword evidence="23" id="KW-0395">Inflammatory response</keyword>
<evidence type="ECO:0000256" key="12">
    <source>
        <dbReference type="ARBA" id="ARBA00022741"/>
    </source>
</evidence>
<keyword evidence="18" id="KW-0805">Transcription regulation</keyword>
<dbReference type="GO" id="GO:0006954">
    <property type="term" value="P:inflammatory response"/>
    <property type="evidence" value="ECO:0007669"/>
    <property type="project" value="UniProtKB-KW"/>
</dbReference>
<dbReference type="Ensembl" id="ENSSPUT00000002965.1">
    <property type="protein sequence ID" value="ENSSPUP00000002798.1"/>
    <property type="gene ID" value="ENSSPUG00000002166.1"/>
</dbReference>
<evidence type="ECO:0000256" key="26">
    <source>
        <dbReference type="ARBA" id="ARBA00023288"/>
    </source>
</evidence>
<keyword evidence="17" id="KW-0391">Immunity</keyword>